<reference evidence="1" key="2">
    <citation type="submission" date="2025-03" db="EMBL/GenBank/DDBJ databases">
        <authorList>
            <consortium name="ELIXIR-Norway"/>
            <consortium name="Elixir Norway"/>
        </authorList>
    </citation>
    <scope>NUCLEOTIDE SEQUENCE</scope>
</reference>
<reference evidence="1" key="1">
    <citation type="submission" date="2023-05" db="EMBL/GenBank/DDBJ databases">
        <authorList>
            <consortium name="ELIXIR-Norway"/>
        </authorList>
    </citation>
    <scope>NUCLEOTIDE SEQUENCE</scope>
</reference>
<organism evidence="1 2">
    <name type="scientific">Rangifer tarandus platyrhynchus</name>
    <name type="common">Svalbard reindeer</name>
    <dbReference type="NCBI Taxonomy" id="3082113"/>
    <lineage>
        <taxon>Eukaryota</taxon>
        <taxon>Metazoa</taxon>
        <taxon>Chordata</taxon>
        <taxon>Craniata</taxon>
        <taxon>Vertebrata</taxon>
        <taxon>Euteleostomi</taxon>
        <taxon>Mammalia</taxon>
        <taxon>Eutheria</taxon>
        <taxon>Laurasiatheria</taxon>
        <taxon>Artiodactyla</taxon>
        <taxon>Ruminantia</taxon>
        <taxon>Pecora</taxon>
        <taxon>Cervidae</taxon>
        <taxon>Odocoileinae</taxon>
        <taxon>Rangifer</taxon>
    </lineage>
</organism>
<accession>A0AC60A8Y7</accession>
<gene>
    <name evidence="1" type="ORF">MRATA1EN22A_LOCUS28322</name>
</gene>
<dbReference type="EMBL" id="OX596093">
    <property type="protein sequence ID" value="CAN0571527.1"/>
    <property type="molecule type" value="Genomic_DNA"/>
</dbReference>
<evidence type="ECO:0000313" key="2">
    <source>
        <dbReference type="Proteomes" id="UP001162501"/>
    </source>
</evidence>
<evidence type="ECO:0000313" key="1">
    <source>
        <dbReference type="EMBL" id="CAN0571527.1"/>
    </source>
</evidence>
<dbReference type="Proteomes" id="UP001162501">
    <property type="component" value="Chromosome 9"/>
</dbReference>
<protein>
    <submittedName>
        <fullName evidence="1">Uncharacterized protein</fullName>
    </submittedName>
</protein>
<feature type="non-terminal residue" evidence="1">
    <location>
        <position position="1"/>
    </location>
</feature>
<feature type="non-terminal residue" evidence="1">
    <location>
        <position position="197"/>
    </location>
</feature>
<sequence>PTPPTGGDEDIPAARETLRSSSRGGRSTLQSPASPPASPSLPSPPPIPQTTLHIPYAPQEPPRPPPPTSCTPSGAKELSPGPPAPSPLRSSPLLSPLFSLLTSRLSSCALRSSSHPLLSPVSFSPPARSRVPARTHRPLSNYHIHHPQDLSPCVCARVSSSLRLPKKKKKKKKGSVGPTALCTAVPGFLSCAQLTSF</sequence>
<proteinExistence type="predicted"/>
<name>A0AC60A8Y7_RANTA</name>